<accession>A0A0G4EUD3</accession>
<feature type="compositionally biased region" description="Basic and acidic residues" evidence="1">
    <location>
        <begin position="901"/>
        <end position="914"/>
    </location>
</feature>
<keyword evidence="3" id="KW-1185">Reference proteome</keyword>
<feature type="compositionally biased region" description="Acidic residues" evidence="1">
    <location>
        <begin position="530"/>
        <end position="546"/>
    </location>
</feature>
<dbReference type="Proteomes" id="UP000041254">
    <property type="component" value="Unassembled WGS sequence"/>
</dbReference>
<feature type="compositionally biased region" description="Low complexity" evidence="1">
    <location>
        <begin position="883"/>
        <end position="898"/>
    </location>
</feature>
<dbReference type="InParanoid" id="A0A0G4EUD3"/>
<feature type="compositionally biased region" description="Pro residues" evidence="1">
    <location>
        <begin position="79"/>
        <end position="92"/>
    </location>
</feature>
<feature type="region of interest" description="Disordered" evidence="1">
    <location>
        <begin position="468"/>
        <end position="622"/>
    </location>
</feature>
<feature type="compositionally biased region" description="Low complexity" evidence="1">
    <location>
        <begin position="855"/>
        <end position="875"/>
    </location>
</feature>
<feature type="compositionally biased region" description="Low complexity" evidence="1">
    <location>
        <begin position="405"/>
        <end position="420"/>
    </location>
</feature>
<feature type="compositionally biased region" description="Low complexity" evidence="1">
    <location>
        <begin position="93"/>
        <end position="107"/>
    </location>
</feature>
<sequence length="931" mass="95498">MVPPPAVPPHPTPHTQPHVGGEVVAVPAAAVPVEMAAEREGEEGMSVMMTGVGLGLQGFLSSQSSAQVPRHRVLHRPPPRPPHMAPPAPPHTPSLTVPPTGATAPPMAVIPPPPNAVSAGDGNSSSSSSMLVHDRSSSGSVAGSAGKQLQVGGGKGDATGKTQTGGLGHHQGGKERPRGGVGGVGGGVGPSTQSQRGIGGYHSMPRPAQPTLFQHFRDSLVQQTHLSIDKAEAVTPQHRSEIRSMLEQICGLPHVTTWLPLWYSRKVLDKWRNNRDNTIVVLTAKQLNFSQGTSTLVGFCTVDSSPEAQHTCWSLVQGRAPGVEEARTHSSTWGLMEIIIAAVEGQALGSFLMAGAIAKAIDSGIGNLLIRAPMSPVESVDLSLSLAPAASKDLSESSGVGASETGDSSSGPASATDTAATPPPAGTGTGAGTTTSHQPHANHRRLLGLLRTFHFNYIQRISSTEDVASMSSLAGPPPSESPPQGMASTPIPSPSPPPPSATLNDQQGKEEEAGPSEQRDQQQQQGQDDGAADEEGMETEERDDEPPAAASGLEAQDGAPTGADGGSAAAAAAAAAAGGGGEVDGNGGGGKAGEEEGEGGDAMHHGGGNGNGNGGRNGNGREPQGYELWALRDLDITLPQKNFAEICTDALGRWRMSLLELMLPIAQRRKPNNNTNAAPSQQQPDQQQAQDDENEADRLKDFDDQDHKPTAETSTSPNPHVIMVQARHRVGGCDDRQEPAAAGAAPAASPSPPPLHQKPSHPHPLPRPLSVSVFPDGGNPRPKPEAIPGQQQQPQIVPRTTEGAQELLAVASAAQGEKFGGGAESQPASRRGDWTNVDRDEASRLQAKFSPLYPPAAAASQHSGAPSGPSSAAAADGGGGGSAAERPSAPAPASAPSGDGVKSERVSSVKRERPSSGGMATRSASKKNRQA</sequence>
<feature type="region of interest" description="Disordered" evidence="1">
    <location>
        <begin position="670"/>
        <end position="931"/>
    </location>
</feature>
<name>A0A0G4EUD3_VITBC</name>
<feature type="compositionally biased region" description="Gly residues" evidence="1">
    <location>
        <begin position="605"/>
        <end position="618"/>
    </location>
</feature>
<feature type="compositionally biased region" description="Basic and acidic residues" evidence="1">
    <location>
        <begin position="696"/>
        <end position="710"/>
    </location>
</feature>
<feature type="compositionally biased region" description="Pro residues" evidence="1">
    <location>
        <begin position="749"/>
        <end position="767"/>
    </location>
</feature>
<feature type="region of interest" description="Disordered" evidence="1">
    <location>
        <begin position="393"/>
        <end position="440"/>
    </location>
</feature>
<feature type="region of interest" description="Disordered" evidence="1">
    <location>
        <begin position="72"/>
        <end position="184"/>
    </location>
</feature>
<feature type="compositionally biased region" description="Gly residues" evidence="1">
    <location>
        <begin position="151"/>
        <end position="170"/>
    </location>
</feature>
<dbReference type="EMBL" id="CDMY01000311">
    <property type="protein sequence ID" value="CEM01815.1"/>
    <property type="molecule type" value="Genomic_DNA"/>
</dbReference>
<dbReference type="VEuPathDB" id="CryptoDB:Vbra_13281"/>
<feature type="compositionally biased region" description="Basic and acidic residues" evidence="1">
    <location>
        <begin position="507"/>
        <end position="520"/>
    </location>
</feature>
<feature type="compositionally biased region" description="Low complexity" evidence="1">
    <location>
        <begin position="676"/>
        <end position="689"/>
    </location>
</feature>
<gene>
    <name evidence="2" type="ORF">Vbra_13281</name>
</gene>
<feature type="compositionally biased region" description="Basic and acidic residues" evidence="1">
    <location>
        <begin position="830"/>
        <end position="843"/>
    </location>
</feature>
<feature type="compositionally biased region" description="Low complexity" evidence="1">
    <location>
        <begin position="739"/>
        <end position="748"/>
    </location>
</feature>
<reference evidence="2 3" key="1">
    <citation type="submission" date="2014-11" db="EMBL/GenBank/DDBJ databases">
        <authorList>
            <person name="Zhu J."/>
            <person name="Qi W."/>
            <person name="Song R."/>
        </authorList>
    </citation>
    <scope>NUCLEOTIDE SEQUENCE [LARGE SCALE GENOMIC DNA]</scope>
</reference>
<evidence type="ECO:0000313" key="3">
    <source>
        <dbReference type="Proteomes" id="UP000041254"/>
    </source>
</evidence>
<proteinExistence type="predicted"/>
<evidence type="ECO:0000313" key="2">
    <source>
        <dbReference type="EMBL" id="CEM01815.1"/>
    </source>
</evidence>
<feature type="compositionally biased region" description="Pro residues" evidence="1">
    <location>
        <begin position="491"/>
        <end position="500"/>
    </location>
</feature>
<feature type="compositionally biased region" description="Gly residues" evidence="1">
    <location>
        <begin position="577"/>
        <end position="591"/>
    </location>
</feature>
<protein>
    <submittedName>
        <fullName evidence="2">Uncharacterized protein</fullName>
    </submittedName>
</protein>
<evidence type="ECO:0000256" key="1">
    <source>
        <dbReference type="SAM" id="MobiDB-lite"/>
    </source>
</evidence>
<dbReference type="AlphaFoldDB" id="A0A0G4EUD3"/>
<organism evidence="2 3">
    <name type="scientific">Vitrella brassicaformis (strain CCMP3155)</name>
    <dbReference type="NCBI Taxonomy" id="1169540"/>
    <lineage>
        <taxon>Eukaryota</taxon>
        <taxon>Sar</taxon>
        <taxon>Alveolata</taxon>
        <taxon>Colpodellida</taxon>
        <taxon>Vitrellaceae</taxon>
        <taxon>Vitrella</taxon>
    </lineage>
</organism>
<feature type="compositionally biased region" description="Low complexity" evidence="1">
    <location>
        <begin position="557"/>
        <end position="576"/>
    </location>
</feature>
<feature type="compositionally biased region" description="Low complexity" evidence="1">
    <location>
        <begin position="124"/>
        <end position="146"/>
    </location>
</feature>